<dbReference type="InterPro" id="IPR032710">
    <property type="entry name" value="NTF2-like_dom_sf"/>
</dbReference>
<dbReference type="SUPFAM" id="SSF54427">
    <property type="entry name" value="NTF2-like"/>
    <property type="match status" value="1"/>
</dbReference>
<proteinExistence type="predicted"/>
<evidence type="ECO:0000313" key="3">
    <source>
        <dbReference type="RefSeq" id="XP_022093104.1"/>
    </source>
</evidence>
<evidence type="ECO:0000256" key="1">
    <source>
        <dbReference type="SAM" id="SignalP"/>
    </source>
</evidence>
<evidence type="ECO:0000313" key="2">
    <source>
        <dbReference type="Proteomes" id="UP000694845"/>
    </source>
</evidence>
<dbReference type="OMA" id="FMEIYDE"/>
<dbReference type="OrthoDB" id="10139204at2759"/>
<keyword evidence="1" id="KW-0732">Signal</keyword>
<reference evidence="3" key="1">
    <citation type="submission" date="2025-08" db="UniProtKB">
        <authorList>
            <consortium name="RefSeq"/>
        </authorList>
    </citation>
    <scope>IDENTIFICATION</scope>
</reference>
<keyword evidence="2" id="KW-1185">Reference proteome</keyword>
<dbReference type="Gene3D" id="3.10.450.50">
    <property type="match status" value="1"/>
</dbReference>
<protein>
    <submittedName>
        <fullName evidence="3">Uncharacterized protein LOC110980583</fullName>
    </submittedName>
</protein>
<feature type="chain" id="PRO_5034571996" evidence="1">
    <location>
        <begin position="22"/>
        <end position="183"/>
    </location>
</feature>
<sequence>MFRTTSLCSLLIGGLAVFALAQDSEVNKADNVVPLDDWNVEPVEAVMKARAEAKERGRTAEEVRVEVDYLMQLYAKHVRDDNCGAVINLYHPEITLMSYSGEVMKGLEAVHFTLSGVESMNVTTLAVTPLGEDANFVFHHSHTAASDGKGNPLYNGESFTIWKRTKDGHKIFMEIYDESALTM</sequence>
<dbReference type="KEGG" id="aplc:110980583"/>
<feature type="signal peptide" evidence="1">
    <location>
        <begin position="1"/>
        <end position="21"/>
    </location>
</feature>
<organism evidence="2 3">
    <name type="scientific">Acanthaster planci</name>
    <name type="common">Crown-of-thorns starfish</name>
    <dbReference type="NCBI Taxonomy" id="133434"/>
    <lineage>
        <taxon>Eukaryota</taxon>
        <taxon>Metazoa</taxon>
        <taxon>Echinodermata</taxon>
        <taxon>Eleutherozoa</taxon>
        <taxon>Asterozoa</taxon>
        <taxon>Asteroidea</taxon>
        <taxon>Valvatacea</taxon>
        <taxon>Valvatida</taxon>
        <taxon>Acanthasteridae</taxon>
        <taxon>Acanthaster</taxon>
    </lineage>
</organism>
<dbReference type="AlphaFoldDB" id="A0A8B7YIM8"/>
<gene>
    <name evidence="3" type="primary">LOC110980583</name>
</gene>
<dbReference type="GeneID" id="110980583"/>
<dbReference type="RefSeq" id="XP_022093104.1">
    <property type="nucleotide sequence ID" value="XM_022237412.1"/>
</dbReference>
<name>A0A8B7YIM8_ACAPL</name>
<accession>A0A8B7YIM8</accession>
<dbReference type="Proteomes" id="UP000694845">
    <property type="component" value="Unplaced"/>
</dbReference>